<organism evidence="3 4">
    <name type="scientific">Euplotes crassus</name>
    <dbReference type="NCBI Taxonomy" id="5936"/>
    <lineage>
        <taxon>Eukaryota</taxon>
        <taxon>Sar</taxon>
        <taxon>Alveolata</taxon>
        <taxon>Ciliophora</taxon>
        <taxon>Intramacronucleata</taxon>
        <taxon>Spirotrichea</taxon>
        <taxon>Hypotrichia</taxon>
        <taxon>Euplotida</taxon>
        <taxon>Euplotidae</taxon>
        <taxon>Moneuplotes</taxon>
    </lineage>
</organism>
<sequence>MDKIPVKKSTLQKIIKDFTAVKSQFWTLKAEYKKLQQEFVNGNIRRAKQADVLLEQSKDFHLQHLVDICESTKLIINIITEFSNESGGTKQGELPKVLEEAMKEVLNLQKHLMRFTIDCYKTHKTDATTIELYGDFNDSQPGQSIQGQGEVKLQEKFRKGRNASHSDKKKLPLLQSDKGSDHNDIIEHHIAQNSSSDEIFLDDDEDESFSSLIPESAKDSNIEEIKLNSNFKLKSSEKENLEDVSYTELMAVSNISKETKTSGMTAKLRRLIQEDYKIFRKNKAKELDSMRSVTSVIKTDPQGSITLTKSKRHRKNSLNKIEFENSDEKGSPKIRKQKELDFSLTEINKILDKTQENGKEETDVHHNFLVTLCHQNKNLNDHSFKSFNYEPKEKMVGTDELKPQERSYKSKLRDYPLESAKETYDLYSMKLEKSQNQIQQLKNKRLNNQNISQLTEELKEQIKPPQNSAEIAKNHLSIDRSSVFDITEKYSKENILPNLNKPQGSPDAPKPSVQFIINKKCKIKQRIKRQKKNAKPTFDSFTNRPTMERYSINKSFCIKNPIASARVVNQIHQKRSSNVDFQRKESLSRFKNRHLSSRRQRVDYSNSSFSNGLPYEAHHSQDQNVAGKKFSTNLHSRHMSHSSIRNRNLIVNVQVMESNSSSYLPDGVQRRGGSYASADRYKNKPIKNSAKKMQLKSRHKNSIAEGIKHLKMISEAKSKRNNRKIMEGRKSNRNKPDYHNFSQYNNYVRKSEKFKVLGKEISIPLKKSKNVIEGPYSSRVHRNSPYRARSKKAKPSKSKRNL</sequence>
<keyword evidence="4" id="KW-1185">Reference proteome</keyword>
<evidence type="ECO:0000313" key="4">
    <source>
        <dbReference type="Proteomes" id="UP001295684"/>
    </source>
</evidence>
<name>A0AAD1XWC5_EUPCR</name>
<feature type="compositionally biased region" description="Basic residues" evidence="2">
    <location>
        <begin position="779"/>
        <end position="802"/>
    </location>
</feature>
<feature type="region of interest" description="Disordered" evidence="2">
    <location>
        <begin position="718"/>
        <end position="741"/>
    </location>
</feature>
<feature type="region of interest" description="Disordered" evidence="2">
    <location>
        <begin position="157"/>
        <end position="181"/>
    </location>
</feature>
<dbReference type="EMBL" id="CAMPGE010021982">
    <property type="protein sequence ID" value="CAI2380073.1"/>
    <property type="molecule type" value="Genomic_DNA"/>
</dbReference>
<feature type="region of interest" description="Disordered" evidence="2">
    <location>
        <begin position="768"/>
        <end position="802"/>
    </location>
</feature>
<evidence type="ECO:0000256" key="1">
    <source>
        <dbReference type="SAM" id="Coils"/>
    </source>
</evidence>
<feature type="compositionally biased region" description="Basic and acidic residues" evidence="2">
    <location>
        <begin position="718"/>
        <end position="738"/>
    </location>
</feature>
<evidence type="ECO:0000256" key="2">
    <source>
        <dbReference type="SAM" id="MobiDB-lite"/>
    </source>
</evidence>
<dbReference type="Proteomes" id="UP001295684">
    <property type="component" value="Unassembled WGS sequence"/>
</dbReference>
<feature type="coiled-coil region" evidence="1">
    <location>
        <begin position="417"/>
        <end position="461"/>
    </location>
</feature>
<proteinExistence type="predicted"/>
<keyword evidence="1" id="KW-0175">Coiled coil</keyword>
<dbReference type="AlphaFoldDB" id="A0AAD1XWC5"/>
<evidence type="ECO:0000313" key="3">
    <source>
        <dbReference type="EMBL" id="CAI2380073.1"/>
    </source>
</evidence>
<gene>
    <name evidence="3" type="ORF">ECRASSUSDP1_LOCUS21500</name>
</gene>
<reference evidence="3" key="1">
    <citation type="submission" date="2023-07" db="EMBL/GenBank/DDBJ databases">
        <authorList>
            <consortium name="AG Swart"/>
            <person name="Singh M."/>
            <person name="Singh A."/>
            <person name="Seah K."/>
            <person name="Emmerich C."/>
        </authorList>
    </citation>
    <scope>NUCLEOTIDE SEQUENCE</scope>
    <source>
        <strain evidence="3">DP1</strain>
    </source>
</reference>
<protein>
    <submittedName>
        <fullName evidence="3">Uncharacterized protein</fullName>
    </submittedName>
</protein>
<comment type="caution">
    <text evidence="3">The sequence shown here is derived from an EMBL/GenBank/DDBJ whole genome shotgun (WGS) entry which is preliminary data.</text>
</comment>
<accession>A0AAD1XWC5</accession>